<evidence type="ECO:0000256" key="5">
    <source>
        <dbReference type="SAM" id="Phobius"/>
    </source>
</evidence>
<feature type="transmembrane region" description="Helical" evidence="5">
    <location>
        <begin position="20"/>
        <end position="37"/>
    </location>
</feature>
<evidence type="ECO:0000259" key="6">
    <source>
        <dbReference type="Pfam" id="PF04932"/>
    </source>
</evidence>
<feature type="transmembrane region" description="Helical" evidence="5">
    <location>
        <begin position="106"/>
        <end position="124"/>
    </location>
</feature>
<dbReference type="GO" id="GO:0016020">
    <property type="term" value="C:membrane"/>
    <property type="evidence" value="ECO:0007669"/>
    <property type="project" value="UniProtKB-SubCell"/>
</dbReference>
<feature type="transmembrane region" description="Helical" evidence="5">
    <location>
        <begin position="218"/>
        <end position="236"/>
    </location>
</feature>
<dbReference type="PANTHER" id="PTHR37422:SF13">
    <property type="entry name" value="LIPOPOLYSACCHARIDE BIOSYNTHESIS PROTEIN PA4999-RELATED"/>
    <property type="match status" value="1"/>
</dbReference>
<feature type="transmembrane region" description="Helical" evidence="5">
    <location>
        <begin position="74"/>
        <end position="94"/>
    </location>
</feature>
<evidence type="ECO:0000313" key="7">
    <source>
        <dbReference type="EMBL" id="ALP53212.1"/>
    </source>
</evidence>
<dbReference type="STRING" id="1748243.Tel_08610"/>
<feature type="transmembrane region" description="Helical" evidence="5">
    <location>
        <begin position="243"/>
        <end position="261"/>
    </location>
</feature>
<dbReference type="KEGG" id="tee:Tel_08610"/>
<evidence type="ECO:0000256" key="3">
    <source>
        <dbReference type="ARBA" id="ARBA00022989"/>
    </source>
</evidence>
<keyword evidence="2 5" id="KW-0812">Transmembrane</keyword>
<dbReference type="InterPro" id="IPR007016">
    <property type="entry name" value="O-antigen_ligase-rel_domated"/>
</dbReference>
<feature type="transmembrane region" description="Helical" evidence="5">
    <location>
        <begin position="43"/>
        <end position="62"/>
    </location>
</feature>
<dbReference type="PANTHER" id="PTHR37422">
    <property type="entry name" value="TEICHURONIC ACID BIOSYNTHESIS PROTEIN TUAE"/>
    <property type="match status" value="1"/>
</dbReference>
<comment type="subcellular location">
    <subcellularLocation>
        <location evidence="1">Membrane</location>
        <topology evidence="1">Multi-pass membrane protein</topology>
    </subcellularLocation>
</comment>
<feature type="transmembrane region" description="Helical" evidence="5">
    <location>
        <begin position="131"/>
        <end position="151"/>
    </location>
</feature>
<evidence type="ECO:0000256" key="4">
    <source>
        <dbReference type="ARBA" id="ARBA00023136"/>
    </source>
</evidence>
<feature type="transmembrane region" description="Helical" evidence="5">
    <location>
        <begin position="171"/>
        <end position="188"/>
    </location>
</feature>
<feature type="transmembrane region" description="Helical" evidence="5">
    <location>
        <begin position="383"/>
        <end position="400"/>
    </location>
</feature>
<dbReference type="Proteomes" id="UP000055136">
    <property type="component" value="Chromosome"/>
</dbReference>
<keyword evidence="4 5" id="KW-0472">Membrane</keyword>
<dbReference type="InterPro" id="IPR051533">
    <property type="entry name" value="WaaL-like"/>
</dbReference>
<evidence type="ECO:0000256" key="1">
    <source>
        <dbReference type="ARBA" id="ARBA00004141"/>
    </source>
</evidence>
<proteinExistence type="predicted"/>
<protein>
    <recommendedName>
        <fullName evidence="6">O-antigen ligase-related domain-containing protein</fullName>
    </recommendedName>
</protein>
<dbReference type="EMBL" id="CP013099">
    <property type="protein sequence ID" value="ALP53212.1"/>
    <property type="molecule type" value="Genomic_DNA"/>
</dbReference>
<keyword evidence="3 5" id="KW-1133">Transmembrane helix</keyword>
<dbReference type="Pfam" id="PF04932">
    <property type="entry name" value="Wzy_C"/>
    <property type="match status" value="1"/>
</dbReference>
<organism evidence="7 8">
    <name type="scientific">Candidatus Tenderia electrophaga</name>
    <dbReference type="NCBI Taxonomy" id="1748243"/>
    <lineage>
        <taxon>Bacteria</taxon>
        <taxon>Pseudomonadati</taxon>
        <taxon>Pseudomonadota</taxon>
        <taxon>Gammaproteobacteria</taxon>
        <taxon>Candidatus Tenderiales</taxon>
        <taxon>Candidatus Tenderiaceae</taxon>
        <taxon>Candidatus Tenderia</taxon>
    </lineage>
</organism>
<gene>
    <name evidence="7" type="ORF">Tel_08610</name>
</gene>
<dbReference type="AlphaFoldDB" id="A0A0S2TDH8"/>
<keyword evidence="8" id="KW-1185">Reference proteome</keyword>
<name>A0A0S2TDH8_9GAMM</name>
<feature type="transmembrane region" description="Helical" evidence="5">
    <location>
        <begin position="195"/>
        <end position="212"/>
    </location>
</feature>
<accession>A0A0S2TDH8</accession>
<reference evidence="7" key="1">
    <citation type="submission" date="2015-10" db="EMBL/GenBank/DDBJ databases">
        <title>Description of Candidatus Tenderia electrophaga gen. nov, sp. nov., an Uncultivated Electroautotroph from a Biocathode Enrichment.</title>
        <authorList>
            <person name="Eddie B.J."/>
            <person name="Malanoski A.P."/>
            <person name="Wang Z."/>
            <person name="Hall R.J."/>
            <person name="Oh S.D."/>
            <person name="Heiner C."/>
            <person name="Lin B."/>
            <person name="Strycharz-Glaven S.M."/>
        </authorList>
    </citation>
    <scope>NUCLEOTIDE SEQUENCE [LARGE SCALE GENOMIC DNA]</scope>
    <source>
        <strain evidence="7">NRL1</strain>
    </source>
</reference>
<sequence>MDYDYYESVQRSTNSILKHLQTIALCFYAFSLNIEFFDPFNSGGSFSFAKLAGLIYLFFIFLSFNKYFILRKRIIYCLWPIWGVFLVMTINGLAHINSLSSNFFDVAFFLNLIMIFVMINHGIVDTKVLDLAMLSFAIGAAIISIFMFLGIGVEEIGQGRIKLIGTNINSLGIKLSIAFSILMSFFYNDRLKFGVNRYWFVLAIPFLLTAIVQTGSRSALLVMILTFLTMIFLFKGKNIIKRIIFYLMAIALFSLGIEFILNSDVMMARLSSLAFEASERDGMGVRLDVWAVYIPLALENPIIGLGKTGFEYEAIQLFGGVKSPHNVVLEIMLYSGIVGVILFLFFIFKIMRCAFLAYRYSSNELPILLLPAIFVMVGANQVLNIKVSWFLFAYIVVIYLKHFRLRVRKISSNENTMYY</sequence>
<evidence type="ECO:0000313" key="8">
    <source>
        <dbReference type="Proteomes" id="UP000055136"/>
    </source>
</evidence>
<feature type="transmembrane region" description="Helical" evidence="5">
    <location>
        <begin position="331"/>
        <end position="348"/>
    </location>
</feature>
<evidence type="ECO:0000256" key="2">
    <source>
        <dbReference type="ARBA" id="ARBA00022692"/>
    </source>
</evidence>
<feature type="transmembrane region" description="Helical" evidence="5">
    <location>
        <begin position="360"/>
        <end position="377"/>
    </location>
</feature>
<feature type="domain" description="O-antigen ligase-related" evidence="6">
    <location>
        <begin position="206"/>
        <end position="344"/>
    </location>
</feature>